<dbReference type="SUPFAM" id="SSF56235">
    <property type="entry name" value="N-terminal nucleophile aminohydrolases (Ntn hydrolases)"/>
    <property type="match status" value="1"/>
</dbReference>
<dbReference type="PIRSF" id="PIRSF001589">
    <property type="entry name" value="Asn_synthetase_glu-h"/>
    <property type="match status" value="1"/>
</dbReference>
<dbReference type="EMBL" id="JBDIML010000002">
    <property type="protein sequence ID" value="MEN2767115.1"/>
    <property type="molecule type" value="Genomic_DNA"/>
</dbReference>
<evidence type="ECO:0000259" key="9">
    <source>
        <dbReference type="PROSITE" id="PS51278"/>
    </source>
</evidence>
<accession>A0ABU9XFR9</accession>
<keyword evidence="6" id="KW-0028">Amino-acid biosynthesis</keyword>
<keyword evidence="5" id="KW-0067">ATP-binding</keyword>
<organism evidence="10 11">
    <name type="scientific">Ornithinibacillus xuwenensis</name>
    <dbReference type="NCBI Taxonomy" id="3144668"/>
    <lineage>
        <taxon>Bacteria</taxon>
        <taxon>Bacillati</taxon>
        <taxon>Bacillota</taxon>
        <taxon>Bacilli</taxon>
        <taxon>Bacillales</taxon>
        <taxon>Bacillaceae</taxon>
        <taxon>Ornithinibacillus</taxon>
    </lineage>
</organism>
<dbReference type="SUPFAM" id="SSF52402">
    <property type="entry name" value="Adenine nucleotide alpha hydrolases-like"/>
    <property type="match status" value="1"/>
</dbReference>
<evidence type="ECO:0000256" key="6">
    <source>
        <dbReference type="ARBA" id="ARBA00022888"/>
    </source>
</evidence>
<keyword evidence="4" id="KW-0547">Nucleotide-binding</keyword>
<protein>
    <recommendedName>
        <fullName evidence="3">asparagine synthase (glutamine-hydrolyzing)</fullName>
        <ecNumber evidence="3">6.3.5.4</ecNumber>
    </recommendedName>
</protein>
<dbReference type="InterPro" id="IPR029055">
    <property type="entry name" value="Ntn_hydrolases_N"/>
</dbReference>
<proteinExistence type="inferred from homology"/>
<dbReference type="Gene3D" id="3.40.50.620">
    <property type="entry name" value="HUPs"/>
    <property type="match status" value="2"/>
</dbReference>
<dbReference type="CDD" id="cd00712">
    <property type="entry name" value="AsnB"/>
    <property type="match status" value="1"/>
</dbReference>
<evidence type="ECO:0000256" key="8">
    <source>
        <dbReference type="ARBA" id="ARBA00048741"/>
    </source>
</evidence>
<dbReference type="InterPro" id="IPR014729">
    <property type="entry name" value="Rossmann-like_a/b/a_fold"/>
</dbReference>
<evidence type="ECO:0000256" key="2">
    <source>
        <dbReference type="ARBA" id="ARBA00005752"/>
    </source>
</evidence>
<evidence type="ECO:0000256" key="1">
    <source>
        <dbReference type="ARBA" id="ARBA00005187"/>
    </source>
</evidence>
<gene>
    <name evidence="10" type="primary">asnB</name>
    <name evidence="10" type="ORF">ABC228_07945</name>
</gene>
<dbReference type="NCBIfam" id="TIGR01536">
    <property type="entry name" value="asn_synth_AEB"/>
    <property type="match status" value="1"/>
</dbReference>
<keyword evidence="6" id="KW-0061">Asparagine biosynthesis</keyword>
<dbReference type="RefSeq" id="WP_345824574.1">
    <property type="nucleotide sequence ID" value="NZ_JBDIML010000002.1"/>
</dbReference>
<dbReference type="Gene3D" id="3.60.20.10">
    <property type="entry name" value="Glutamine Phosphoribosylpyrophosphate, subunit 1, domain 1"/>
    <property type="match status" value="1"/>
</dbReference>
<evidence type="ECO:0000313" key="10">
    <source>
        <dbReference type="EMBL" id="MEN2767115.1"/>
    </source>
</evidence>
<evidence type="ECO:0000313" key="11">
    <source>
        <dbReference type="Proteomes" id="UP001444625"/>
    </source>
</evidence>
<keyword evidence="7" id="KW-0315">Glutamine amidotransferase</keyword>
<dbReference type="InterPro" id="IPR051786">
    <property type="entry name" value="ASN_synthetase/amidase"/>
</dbReference>
<comment type="pathway">
    <text evidence="1">Amino-acid biosynthesis; L-asparagine biosynthesis; L-asparagine from L-aspartate (L-Gln route): step 1/1.</text>
</comment>
<feature type="domain" description="Glutamine amidotransferase type-2" evidence="9">
    <location>
        <begin position="2"/>
        <end position="214"/>
    </location>
</feature>
<dbReference type="InterPro" id="IPR006426">
    <property type="entry name" value="Asn_synth_AEB"/>
</dbReference>
<keyword evidence="11" id="KW-1185">Reference proteome</keyword>
<dbReference type="InterPro" id="IPR001962">
    <property type="entry name" value="Asn_synthase"/>
</dbReference>
<comment type="catalytic activity">
    <reaction evidence="8">
        <text>L-aspartate + L-glutamine + ATP + H2O = L-asparagine + L-glutamate + AMP + diphosphate + H(+)</text>
        <dbReference type="Rhea" id="RHEA:12228"/>
        <dbReference type="ChEBI" id="CHEBI:15377"/>
        <dbReference type="ChEBI" id="CHEBI:15378"/>
        <dbReference type="ChEBI" id="CHEBI:29985"/>
        <dbReference type="ChEBI" id="CHEBI:29991"/>
        <dbReference type="ChEBI" id="CHEBI:30616"/>
        <dbReference type="ChEBI" id="CHEBI:33019"/>
        <dbReference type="ChEBI" id="CHEBI:58048"/>
        <dbReference type="ChEBI" id="CHEBI:58359"/>
        <dbReference type="ChEBI" id="CHEBI:456215"/>
        <dbReference type="EC" id="6.3.5.4"/>
    </reaction>
</comment>
<dbReference type="PANTHER" id="PTHR43284:SF1">
    <property type="entry name" value="ASPARAGINE SYNTHETASE"/>
    <property type="match status" value="1"/>
</dbReference>
<dbReference type="Pfam" id="PF00733">
    <property type="entry name" value="Asn_synthase"/>
    <property type="match status" value="1"/>
</dbReference>
<evidence type="ECO:0000256" key="4">
    <source>
        <dbReference type="ARBA" id="ARBA00022741"/>
    </source>
</evidence>
<name>A0ABU9XFR9_9BACI</name>
<keyword evidence="10" id="KW-0436">Ligase</keyword>
<dbReference type="InterPro" id="IPR017932">
    <property type="entry name" value="GATase_2_dom"/>
</dbReference>
<evidence type="ECO:0000256" key="3">
    <source>
        <dbReference type="ARBA" id="ARBA00012737"/>
    </source>
</evidence>
<comment type="caution">
    <text evidence="10">The sequence shown here is derived from an EMBL/GenBank/DDBJ whole genome shotgun (WGS) entry which is preliminary data.</text>
</comment>
<evidence type="ECO:0000256" key="7">
    <source>
        <dbReference type="ARBA" id="ARBA00022962"/>
    </source>
</evidence>
<dbReference type="EC" id="6.3.5.4" evidence="3"/>
<dbReference type="Pfam" id="PF13537">
    <property type="entry name" value="GATase_7"/>
    <property type="match status" value="1"/>
</dbReference>
<dbReference type="PROSITE" id="PS51278">
    <property type="entry name" value="GATASE_TYPE_2"/>
    <property type="match status" value="1"/>
</dbReference>
<dbReference type="InterPro" id="IPR033738">
    <property type="entry name" value="AsnB_N"/>
</dbReference>
<reference evidence="10 11" key="1">
    <citation type="submission" date="2024-05" db="EMBL/GenBank/DDBJ databases">
        <authorList>
            <person name="Haq I."/>
            <person name="Ullah Z."/>
            <person name="Ahmad R."/>
            <person name="Li M."/>
            <person name="Tong Y."/>
        </authorList>
    </citation>
    <scope>NUCLEOTIDE SEQUENCE [LARGE SCALE GENOMIC DNA]</scope>
    <source>
        <strain evidence="10 11">16A2E</strain>
    </source>
</reference>
<dbReference type="PANTHER" id="PTHR43284">
    <property type="entry name" value="ASPARAGINE SYNTHETASE (GLUTAMINE-HYDROLYZING)"/>
    <property type="match status" value="1"/>
</dbReference>
<sequence>MCGFVGVLRDDEHQFTEEYRNQIMNASKHLKHRGPDENGTFMDKSIQLEFVRLSIIDLVGGSQPFLFGADRFILVFNGEVYNYKSLRTRLEKKGHSFETASDTEVVATMFLEFGVEAFRELRGMYAIAIWDREEEILYGARDPFGIKPFYYYENEGEFLFASEKKAIINLTSNLPLNKQALQHYLSFQYVPSPMTLTEEIWSLEPGHYFVKTAQNPIKKKRYFHATFQPVDGKEKQIINRIQEVMVDSVSAHLQSDVPVGAFLSGGIDSSLVVGIAKQIQPSIKTISVGFSEAGYSEIPIAEQTAQELAVDNISYIISPQEYVESLPEIMRYLDDPLADPSCVPLYFAAREASNHMKVVLSGEGADELFGGYNIYREFESLKLFNRLPTISLKWLQKLARIIPKGIAGRSFIERGTTPLKDRYIGNAKMFEEKEKQALLLSYQDSNDFRKITEPLYQRIGEEHPTNQMQYIDIHTWLPGDILLKADRMTMAHSIELRTPFLDKEVFEVARKIPIEYKICDKTTKAILRKAASDFVPEHVVNRKKLGFPVPISSWLRNELYEWAKELIQQSQTDDIVNKSYCFNLLVEHVHHNRDNARKIWTVLMFMLWHRIFIEESN</sequence>
<evidence type="ECO:0000256" key="5">
    <source>
        <dbReference type="ARBA" id="ARBA00022840"/>
    </source>
</evidence>
<dbReference type="GO" id="GO:0004066">
    <property type="term" value="F:asparagine synthase (glutamine-hydrolyzing) activity"/>
    <property type="evidence" value="ECO:0007669"/>
    <property type="project" value="UniProtKB-EC"/>
</dbReference>
<dbReference type="Proteomes" id="UP001444625">
    <property type="component" value="Unassembled WGS sequence"/>
</dbReference>
<dbReference type="CDD" id="cd01991">
    <property type="entry name" value="Asn_synthase_B_C"/>
    <property type="match status" value="1"/>
</dbReference>
<comment type="similarity">
    <text evidence="2">Belongs to the asparagine synthetase family.</text>
</comment>